<dbReference type="InterPro" id="IPR003593">
    <property type="entry name" value="AAA+_ATPase"/>
</dbReference>
<feature type="domain" description="AAA+ ATPase" evidence="2">
    <location>
        <begin position="158"/>
        <end position="344"/>
    </location>
</feature>
<sequence>MTDYIDFDALNQGDQPIDLLDAETIDHQSLTPAIRRLFRFIDELGEQGVSDVHVHPKKPVRRLFPTGLKMAVNSDEFHIFSQAEIREWLAYGSRGRDSTTRDKGHASVAISNGNWRVRGTFRYGISGLSCTLRLIPSEIPDVDRMEVPEEIRSLAGYSSGLVLVEGPTGSGKTTLIASLIDLINRTTDQHIYCIEDPIEFVHFEEGHTAFTQREIGVHARDFPTAVEDALRSKPNVILIGELLNPATAKAALEAATTGHLVFTTAHAGSVTEAIQRFVGQHPADEQSQIRSRLADSLLGVVVQKLIKDRSNRLTPVREVLISNDRVKAVLDSASDARMIRQQIDSNEVVGWTLEDDLYKLVMNGRISPEEAMKHCKDIDGMKNLLQPILSQRQATEERKRGWGRR</sequence>
<protein>
    <submittedName>
        <fullName evidence="3">Type IV pilus twitching motility protein PilT</fullName>
    </submittedName>
</protein>
<keyword evidence="4" id="KW-1185">Reference proteome</keyword>
<dbReference type="PANTHER" id="PTHR30486:SF6">
    <property type="entry name" value="TYPE IV PILUS RETRACTATION ATPASE PILT"/>
    <property type="match status" value="1"/>
</dbReference>
<comment type="caution">
    <text evidence="3">The sequence shown here is derived from an EMBL/GenBank/DDBJ whole genome shotgun (WGS) entry which is preliminary data.</text>
</comment>
<dbReference type="InterPro" id="IPR050921">
    <property type="entry name" value="T4SS_GSP_E_ATPase"/>
</dbReference>
<dbReference type="InterPro" id="IPR027417">
    <property type="entry name" value="P-loop_NTPase"/>
</dbReference>
<dbReference type="Pfam" id="PF00437">
    <property type="entry name" value="T2SSE"/>
    <property type="match status" value="1"/>
</dbReference>
<dbReference type="Gene3D" id="3.40.50.300">
    <property type="entry name" value="P-loop containing nucleotide triphosphate hydrolases"/>
    <property type="match status" value="1"/>
</dbReference>
<evidence type="ECO:0000256" key="1">
    <source>
        <dbReference type="ARBA" id="ARBA00006611"/>
    </source>
</evidence>
<dbReference type="InterPro" id="IPR001482">
    <property type="entry name" value="T2SS/T4SS_dom"/>
</dbReference>
<dbReference type="PANTHER" id="PTHR30486">
    <property type="entry name" value="TWITCHING MOTILITY PROTEIN PILT"/>
    <property type="match status" value="1"/>
</dbReference>
<accession>A0ABP9G8X5</accession>
<proteinExistence type="inferred from homology"/>
<evidence type="ECO:0000259" key="2">
    <source>
        <dbReference type="SMART" id="SM00382"/>
    </source>
</evidence>
<organism evidence="3 4">
    <name type="scientific">Nesterenkonia rhizosphaerae</name>
    <dbReference type="NCBI Taxonomy" id="1348272"/>
    <lineage>
        <taxon>Bacteria</taxon>
        <taxon>Bacillati</taxon>
        <taxon>Actinomycetota</taxon>
        <taxon>Actinomycetes</taxon>
        <taxon>Micrococcales</taxon>
        <taxon>Micrococcaceae</taxon>
        <taxon>Nesterenkonia</taxon>
    </lineage>
</organism>
<evidence type="ECO:0000313" key="3">
    <source>
        <dbReference type="EMBL" id="GAA4924092.1"/>
    </source>
</evidence>
<reference evidence="4" key="1">
    <citation type="journal article" date="2019" name="Int. J. Syst. Evol. Microbiol.">
        <title>The Global Catalogue of Microorganisms (GCM) 10K type strain sequencing project: providing services to taxonomists for standard genome sequencing and annotation.</title>
        <authorList>
            <consortium name="The Broad Institute Genomics Platform"/>
            <consortium name="The Broad Institute Genome Sequencing Center for Infectious Disease"/>
            <person name="Wu L."/>
            <person name="Ma J."/>
        </authorList>
    </citation>
    <scope>NUCLEOTIDE SEQUENCE [LARGE SCALE GENOMIC DNA]</scope>
    <source>
        <strain evidence="4">JCM 19129</strain>
    </source>
</reference>
<dbReference type="SMART" id="SM00382">
    <property type="entry name" value="AAA"/>
    <property type="match status" value="1"/>
</dbReference>
<dbReference type="EMBL" id="BAABLW010000007">
    <property type="protein sequence ID" value="GAA4924092.1"/>
    <property type="molecule type" value="Genomic_DNA"/>
</dbReference>
<name>A0ABP9G8X5_9MICC</name>
<dbReference type="SUPFAM" id="SSF52540">
    <property type="entry name" value="P-loop containing nucleoside triphosphate hydrolases"/>
    <property type="match status" value="1"/>
</dbReference>
<evidence type="ECO:0000313" key="4">
    <source>
        <dbReference type="Proteomes" id="UP001500368"/>
    </source>
</evidence>
<gene>
    <name evidence="3" type="ORF">GCM10025790_21610</name>
</gene>
<dbReference type="Proteomes" id="UP001500368">
    <property type="component" value="Unassembled WGS sequence"/>
</dbReference>
<comment type="similarity">
    <text evidence="1">Belongs to the GSP E family.</text>
</comment>
<dbReference type="RefSeq" id="WP_345478018.1">
    <property type="nucleotide sequence ID" value="NZ_BAABLW010000007.1"/>
</dbReference>